<feature type="transmembrane region" description="Helical" evidence="8">
    <location>
        <begin position="474"/>
        <end position="495"/>
    </location>
</feature>
<evidence type="ECO:0000256" key="4">
    <source>
        <dbReference type="ARBA" id="ARBA00022692"/>
    </source>
</evidence>
<comment type="similarity">
    <text evidence="7">Belongs to the glycosyltransferase 87 family.</text>
</comment>
<feature type="transmembrane region" description="Helical" evidence="8">
    <location>
        <begin position="264"/>
        <end position="282"/>
    </location>
</feature>
<dbReference type="GO" id="GO:0005886">
    <property type="term" value="C:plasma membrane"/>
    <property type="evidence" value="ECO:0007669"/>
    <property type="project" value="UniProtKB-SubCell"/>
</dbReference>
<evidence type="ECO:0000256" key="2">
    <source>
        <dbReference type="ARBA" id="ARBA00022475"/>
    </source>
</evidence>
<feature type="transmembrane region" description="Helical" evidence="8">
    <location>
        <begin position="542"/>
        <end position="561"/>
    </location>
</feature>
<comment type="caution">
    <text evidence="9">The sequence shown here is derived from an EMBL/GenBank/DDBJ whole genome shotgun (WGS) entry which is preliminary data.</text>
</comment>
<accession>E1ICX8</accession>
<keyword evidence="2" id="KW-1003">Cell membrane</keyword>
<evidence type="ECO:0000256" key="5">
    <source>
        <dbReference type="ARBA" id="ARBA00022989"/>
    </source>
</evidence>
<keyword evidence="10" id="KW-1185">Reference proteome</keyword>
<dbReference type="STRING" id="765420.OSCT_1179"/>
<feature type="transmembrane region" description="Helical" evidence="8">
    <location>
        <begin position="289"/>
        <end position="308"/>
    </location>
</feature>
<dbReference type="AlphaFoldDB" id="E1ICX8"/>
<dbReference type="OrthoDB" id="9774600at2"/>
<feature type="transmembrane region" description="Helical" evidence="8">
    <location>
        <begin position="612"/>
        <end position="631"/>
    </location>
</feature>
<feature type="transmembrane region" description="Helical" evidence="8">
    <location>
        <begin position="368"/>
        <end position="390"/>
    </location>
</feature>
<dbReference type="EMBL" id="ADVR01000033">
    <property type="protein sequence ID" value="EFO80948.1"/>
    <property type="molecule type" value="Genomic_DNA"/>
</dbReference>
<feature type="transmembrane region" description="Helical" evidence="8">
    <location>
        <begin position="643"/>
        <end position="665"/>
    </location>
</feature>
<dbReference type="HOGENOM" id="CLU_404828_0_0_0"/>
<feature type="transmembrane region" description="Helical" evidence="8">
    <location>
        <begin position="446"/>
        <end position="467"/>
    </location>
</feature>
<dbReference type="Proteomes" id="UP000054010">
    <property type="component" value="Unassembled WGS sequence"/>
</dbReference>
<sequence>MSTSLLRAVGLNVVAFLLLLLLIWWLPLHTTLTSTFAPGTLYPRESNTFLGTYHWTADHGTMQIPLRWWSATVIMHQELSSGQEARPLRLQSAGHTLDITLAAGQTRRYMVLLPIRAGWAEIDFALPPIGPSTHDPRSLGMIVRSSHVEHLAQTAPLPGVGLLLLALIAPLSLWAGAIWELRQWRWICTIALGSVVGYSYATTGIPTITLAPNLLIGLLIIIAAGTLFKQLRSSIATWPGLVLLLSLGFSLIPLFLVITNQASALPQAWLLLLIPVLSSVAFRVASARPILAIISATATLVWAGLYAYPDVLLRSPSDFYAYYTAAQHLLTGQPLYDLEALASNAFATTYKYPPITALLISPLAQLPFPLAGAIWRLLCGLGAVVGVIALQKQATSRTSIAIGVGLIIALSPVSRSLRFGQPELLIFAGGVIASLMLLHKRTWASALLWALLALAKIYPLLFTLPLLIRGRWRWMGAFGVGIIGWSLFSNLLTGWDLVFWRDLFPSLGARDGRLSNLALYGLLARLVEPTTYSGGGNIPSSVAGLALILGAGLYIMSTFLIWKHMQTNTDASFWEASGLITCTVLLIIPVSWDHYQALLLLPLLVSMNRLSQANADLLLWLGAYSLLIFGVSRDIWPVSSMDVQRLAMFFGSYRTIGMLLLWIWFARRMAAPVPMKRSL</sequence>
<keyword evidence="6 8" id="KW-0472">Membrane</keyword>
<protein>
    <recommendedName>
        <fullName evidence="11">DUF2029 domain-containing protein</fullName>
    </recommendedName>
</protein>
<feature type="transmembrane region" description="Helical" evidence="8">
    <location>
        <begin position="184"/>
        <end position="201"/>
    </location>
</feature>
<dbReference type="eggNOG" id="COG5650">
    <property type="taxonomic scope" value="Bacteria"/>
</dbReference>
<gene>
    <name evidence="9" type="ORF">OSCT_1179</name>
</gene>
<organism evidence="9 10">
    <name type="scientific">Oscillochloris trichoides DG-6</name>
    <dbReference type="NCBI Taxonomy" id="765420"/>
    <lineage>
        <taxon>Bacteria</taxon>
        <taxon>Bacillati</taxon>
        <taxon>Chloroflexota</taxon>
        <taxon>Chloroflexia</taxon>
        <taxon>Chloroflexales</taxon>
        <taxon>Chloroflexineae</taxon>
        <taxon>Oscillochloridaceae</taxon>
        <taxon>Oscillochloris</taxon>
    </lineage>
</organism>
<evidence type="ECO:0000256" key="7">
    <source>
        <dbReference type="ARBA" id="ARBA00024033"/>
    </source>
</evidence>
<evidence type="ECO:0000313" key="9">
    <source>
        <dbReference type="EMBL" id="EFO80948.1"/>
    </source>
</evidence>
<evidence type="ECO:0000256" key="1">
    <source>
        <dbReference type="ARBA" id="ARBA00004651"/>
    </source>
</evidence>
<evidence type="ECO:0000256" key="6">
    <source>
        <dbReference type="ARBA" id="ARBA00023136"/>
    </source>
</evidence>
<dbReference type="InterPro" id="IPR018584">
    <property type="entry name" value="GT87"/>
</dbReference>
<evidence type="ECO:0000313" key="10">
    <source>
        <dbReference type="Proteomes" id="UP000054010"/>
    </source>
</evidence>
<reference evidence="9 10" key="1">
    <citation type="journal article" date="2011" name="J. Bacteriol.">
        <title>Draft genome sequence of the anoxygenic filamentous phototrophic bacterium Oscillochloris trichoides subsp. DG-6.</title>
        <authorList>
            <person name="Kuznetsov B.B."/>
            <person name="Ivanovsky R.N."/>
            <person name="Keppen O.I."/>
            <person name="Sukhacheva M.V."/>
            <person name="Bumazhkin B.K."/>
            <person name="Patutina E.O."/>
            <person name="Beletsky A.V."/>
            <person name="Mardanov A.V."/>
            <person name="Baslerov R.V."/>
            <person name="Panteleeva A.N."/>
            <person name="Kolganova T.V."/>
            <person name="Ravin N.V."/>
            <person name="Skryabin K.G."/>
        </authorList>
    </citation>
    <scope>NUCLEOTIDE SEQUENCE [LARGE SCALE GENOMIC DNA]</scope>
    <source>
        <strain evidence="9 10">DG-6</strain>
    </source>
</reference>
<feature type="transmembrane region" description="Helical" evidence="8">
    <location>
        <begin position="207"/>
        <end position="228"/>
    </location>
</feature>
<keyword evidence="3" id="KW-0808">Transferase</keyword>
<feature type="transmembrane region" description="Helical" evidence="8">
    <location>
        <begin position="155"/>
        <end position="177"/>
    </location>
</feature>
<evidence type="ECO:0000256" key="3">
    <source>
        <dbReference type="ARBA" id="ARBA00022679"/>
    </source>
</evidence>
<comment type="subcellular location">
    <subcellularLocation>
        <location evidence="1">Cell membrane</location>
        <topology evidence="1">Multi-pass membrane protein</topology>
    </subcellularLocation>
</comment>
<dbReference type="GO" id="GO:0016758">
    <property type="term" value="F:hexosyltransferase activity"/>
    <property type="evidence" value="ECO:0007669"/>
    <property type="project" value="InterPro"/>
</dbReference>
<name>E1ICX8_9CHLR</name>
<feature type="transmembrane region" description="Helical" evidence="8">
    <location>
        <begin position="5"/>
        <end position="26"/>
    </location>
</feature>
<proteinExistence type="inferred from homology"/>
<feature type="transmembrane region" description="Helical" evidence="8">
    <location>
        <begin position="240"/>
        <end position="258"/>
    </location>
</feature>
<keyword evidence="4 8" id="KW-0812">Transmembrane</keyword>
<keyword evidence="5 8" id="KW-1133">Transmembrane helix</keyword>
<evidence type="ECO:0008006" key="11">
    <source>
        <dbReference type="Google" id="ProtNLM"/>
    </source>
</evidence>
<evidence type="ECO:0000256" key="8">
    <source>
        <dbReference type="SAM" id="Phobius"/>
    </source>
</evidence>
<dbReference type="Pfam" id="PF09594">
    <property type="entry name" value="GT87"/>
    <property type="match status" value="1"/>
</dbReference>